<dbReference type="Gene3D" id="3.40.47.10">
    <property type="match status" value="2"/>
</dbReference>
<evidence type="ECO:0000256" key="1">
    <source>
        <dbReference type="ARBA" id="ARBA00005194"/>
    </source>
</evidence>
<reference evidence="6 7" key="1">
    <citation type="submission" date="2019-12" db="EMBL/GenBank/DDBJ databases">
        <authorList>
            <person name="Lee S.D."/>
        </authorList>
    </citation>
    <scope>NUCLEOTIDE SEQUENCE [LARGE SCALE GENOMIC DNA]</scope>
    <source>
        <strain evidence="6 7">SAP-6</strain>
    </source>
</reference>
<comment type="caution">
    <text evidence="6">The sequence shown here is derived from an EMBL/GenBank/DDBJ whole genome shotgun (WGS) entry which is preliminary data.</text>
</comment>
<accession>A0A845SSZ3</accession>
<dbReference type="InterPro" id="IPR020841">
    <property type="entry name" value="PKS_Beta-ketoAc_synthase_dom"/>
</dbReference>
<organism evidence="6 7">
    <name type="scientific">Acerihabitans arboris</name>
    <dbReference type="NCBI Taxonomy" id="2691583"/>
    <lineage>
        <taxon>Bacteria</taxon>
        <taxon>Pseudomonadati</taxon>
        <taxon>Pseudomonadota</taxon>
        <taxon>Gammaproteobacteria</taxon>
        <taxon>Enterobacterales</taxon>
        <taxon>Pectobacteriaceae</taxon>
        <taxon>Acerihabitans</taxon>
    </lineage>
</organism>
<dbReference type="PROSITE" id="PS52004">
    <property type="entry name" value="KS3_2"/>
    <property type="match status" value="1"/>
</dbReference>
<evidence type="ECO:0000259" key="5">
    <source>
        <dbReference type="PROSITE" id="PS52004"/>
    </source>
</evidence>
<dbReference type="UniPathway" id="UPA00094"/>
<evidence type="ECO:0000256" key="4">
    <source>
        <dbReference type="RuleBase" id="RU003694"/>
    </source>
</evidence>
<proteinExistence type="inferred from homology"/>
<dbReference type="GO" id="GO:0006633">
    <property type="term" value="P:fatty acid biosynthetic process"/>
    <property type="evidence" value="ECO:0007669"/>
    <property type="project" value="UniProtKB-UniPathway"/>
</dbReference>
<dbReference type="GO" id="GO:0004315">
    <property type="term" value="F:3-oxoacyl-[acyl-carrier-protein] synthase activity"/>
    <property type="evidence" value="ECO:0007669"/>
    <property type="project" value="InterPro"/>
</dbReference>
<dbReference type="CDD" id="cd00834">
    <property type="entry name" value="KAS_I_II"/>
    <property type="match status" value="1"/>
</dbReference>
<dbReference type="PANTHER" id="PTHR11712">
    <property type="entry name" value="POLYKETIDE SYNTHASE-RELATED"/>
    <property type="match status" value="1"/>
</dbReference>
<dbReference type="SUPFAM" id="SSF53901">
    <property type="entry name" value="Thiolase-like"/>
    <property type="match status" value="2"/>
</dbReference>
<dbReference type="InterPro" id="IPR014030">
    <property type="entry name" value="Ketoacyl_synth_N"/>
</dbReference>
<dbReference type="InterPro" id="IPR016039">
    <property type="entry name" value="Thiolase-like"/>
</dbReference>
<dbReference type="PROSITE" id="PS00606">
    <property type="entry name" value="KS3_1"/>
    <property type="match status" value="1"/>
</dbReference>
<evidence type="ECO:0000313" key="6">
    <source>
        <dbReference type="EMBL" id="NDL65621.1"/>
    </source>
</evidence>
<dbReference type="Pfam" id="PF00109">
    <property type="entry name" value="ketoacyl-synt"/>
    <property type="match status" value="1"/>
</dbReference>
<evidence type="ECO:0000313" key="7">
    <source>
        <dbReference type="Proteomes" id="UP000461443"/>
    </source>
</evidence>
<comment type="similarity">
    <text evidence="2 4">Belongs to the thiolase-like superfamily. Beta-ketoacyl-ACP synthases family.</text>
</comment>
<dbReference type="Pfam" id="PF02801">
    <property type="entry name" value="Ketoacyl-synt_C"/>
    <property type="match status" value="1"/>
</dbReference>
<dbReference type="EMBL" id="WUBS01000020">
    <property type="protein sequence ID" value="NDL65621.1"/>
    <property type="molecule type" value="Genomic_DNA"/>
</dbReference>
<dbReference type="Proteomes" id="UP000461443">
    <property type="component" value="Unassembled WGS sequence"/>
</dbReference>
<dbReference type="AlphaFoldDB" id="A0A845SSZ3"/>
<dbReference type="RefSeq" id="WP_162368332.1">
    <property type="nucleotide sequence ID" value="NZ_WUBS01000020.1"/>
</dbReference>
<keyword evidence="3 4" id="KW-0808">Transferase</keyword>
<sequence>MIFISAVGMLNALGNDMAEIAANLTRGRAPGMQPSHQWLLRQRPCWLGEVTAQLPPVPAALKRHDSRNNRLLLGALAQIRPQVEQAVAACGADRVAVVLGTSTSGLDECDRQVTAVAQGKTMPGYYYQLQELGDPARFLAAFLQLDGPAYTLSTACSSSARAIISGRRLIETGMADVAIVGGADSLSRMPINGFDSLESLSAKRCRPFSAERDGISIGEGAALLLLTREPGGVALLGIGESSDAWHMSAPHPDGTGAVRAIEMALADARLSAAEIGYINLHGTATALNDRIEALVINRLFGRQVPCSSTKHLTGHTLGAAGAIEAGLCWLLLAGDVPLPPQDFSTGTLDPGLADFGLLTEPGRLARRYIMSNSFAFGGNNTSLILGDCADNHEGNHAA</sequence>
<dbReference type="GO" id="GO:0005829">
    <property type="term" value="C:cytosol"/>
    <property type="evidence" value="ECO:0007669"/>
    <property type="project" value="TreeGrafter"/>
</dbReference>
<dbReference type="SMART" id="SM00825">
    <property type="entry name" value="PKS_KS"/>
    <property type="match status" value="1"/>
</dbReference>
<keyword evidence="7" id="KW-1185">Reference proteome</keyword>
<reference evidence="6 7" key="2">
    <citation type="submission" date="2020-02" db="EMBL/GenBank/DDBJ databases">
        <title>The new genus of Enterobacteriales.</title>
        <authorList>
            <person name="Kim I.S."/>
        </authorList>
    </citation>
    <scope>NUCLEOTIDE SEQUENCE [LARGE SCALE GENOMIC DNA]</scope>
    <source>
        <strain evidence="6 7">SAP-6</strain>
    </source>
</reference>
<feature type="domain" description="Ketosynthase family 3 (KS3)" evidence="5">
    <location>
        <begin position="1"/>
        <end position="387"/>
    </location>
</feature>
<protein>
    <submittedName>
        <fullName evidence="6">Beta-ketoacyl-ACP synthase</fullName>
    </submittedName>
</protein>
<dbReference type="NCBIfam" id="NF006618">
    <property type="entry name" value="PRK09185.1"/>
    <property type="match status" value="1"/>
</dbReference>
<evidence type="ECO:0000256" key="2">
    <source>
        <dbReference type="ARBA" id="ARBA00008467"/>
    </source>
</evidence>
<dbReference type="InterPro" id="IPR018201">
    <property type="entry name" value="Ketoacyl_synth_AS"/>
</dbReference>
<gene>
    <name evidence="6" type="ORF">GRH90_23075</name>
</gene>
<evidence type="ECO:0000256" key="3">
    <source>
        <dbReference type="ARBA" id="ARBA00022679"/>
    </source>
</evidence>
<dbReference type="InterPro" id="IPR000794">
    <property type="entry name" value="Beta-ketoacyl_synthase"/>
</dbReference>
<comment type="pathway">
    <text evidence="1">Lipid metabolism; fatty acid biosynthesis.</text>
</comment>
<name>A0A845SSZ3_9GAMM</name>
<dbReference type="InterPro" id="IPR014031">
    <property type="entry name" value="Ketoacyl_synth_C"/>
</dbReference>
<dbReference type="PANTHER" id="PTHR11712:SF320">
    <property type="entry name" value="BETA-KETOACYL SYNTHASE"/>
    <property type="match status" value="1"/>
</dbReference>